<dbReference type="SUPFAM" id="SSF53254">
    <property type="entry name" value="Phosphoglycerate mutase-like"/>
    <property type="match status" value="1"/>
</dbReference>
<keyword evidence="4" id="KW-0413">Isomerase</keyword>
<comment type="caution">
    <text evidence="7">The sequence shown here is derived from an EMBL/GenBank/DDBJ whole genome shotgun (WGS) entry which is preliminary data.</text>
</comment>
<feature type="active site" description="Proton donor/acceptor" evidence="5">
    <location>
        <position position="108"/>
    </location>
</feature>
<reference evidence="7 8" key="1">
    <citation type="journal article" date="2016" name="Nat. Commun.">
        <title>Thousands of microbial genomes shed light on interconnected biogeochemical processes in an aquifer system.</title>
        <authorList>
            <person name="Anantharaman K."/>
            <person name="Brown C.T."/>
            <person name="Hug L.A."/>
            <person name="Sharon I."/>
            <person name="Castelle C.J."/>
            <person name="Probst A.J."/>
            <person name="Thomas B.C."/>
            <person name="Singh A."/>
            <person name="Wilkins M.J."/>
            <person name="Karaoz U."/>
            <person name="Brodie E.L."/>
            <person name="Williams K.H."/>
            <person name="Hubbard S.S."/>
            <person name="Banfield J.F."/>
        </authorList>
    </citation>
    <scope>NUCLEOTIDE SEQUENCE [LARGE SCALE GENOMIC DNA]</scope>
</reference>
<evidence type="ECO:0000256" key="1">
    <source>
        <dbReference type="ARBA" id="ARBA00006717"/>
    </source>
</evidence>
<comment type="similarity">
    <text evidence="1">Belongs to the phosphoglycerate mutase family. BPG-dependent PGAM subfamily.</text>
</comment>
<dbReference type="Proteomes" id="UP000178656">
    <property type="component" value="Unassembled WGS sequence"/>
</dbReference>
<dbReference type="InterPro" id="IPR005952">
    <property type="entry name" value="Phosphogly_mut1"/>
</dbReference>
<dbReference type="EMBL" id="MFGM01000044">
    <property type="protein sequence ID" value="OGF35763.1"/>
    <property type="molecule type" value="Genomic_DNA"/>
</dbReference>
<dbReference type="AlphaFoldDB" id="A0A1F5TAG2"/>
<feature type="active site" description="Tele-phosphohistidine intermediate" evidence="5">
    <location>
        <position position="11"/>
    </location>
</feature>
<dbReference type="Gene3D" id="3.40.50.1240">
    <property type="entry name" value="Phosphoglycerate mutase-like"/>
    <property type="match status" value="1"/>
</dbReference>
<dbReference type="InterPro" id="IPR001345">
    <property type="entry name" value="PG/BPGM_mutase_AS"/>
</dbReference>
<organism evidence="7 8">
    <name type="scientific">Candidatus Falkowbacteria bacterium RIFOXYC2_FULL_48_21</name>
    <dbReference type="NCBI Taxonomy" id="1798005"/>
    <lineage>
        <taxon>Bacteria</taxon>
        <taxon>Candidatus Falkowiibacteriota</taxon>
    </lineage>
</organism>
<evidence type="ECO:0000256" key="5">
    <source>
        <dbReference type="PIRSR" id="PIRSR613078-1"/>
    </source>
</evidence>
<feature type="binding site" evidence="6">
    <location>
        <position position="86"/>
    </location>
    <ligand>
        <name>substrate</name>
    </ligand>
</feature>
<keyword evidence="3" id="KW-0324">Glycolysis</keyword>
<evidence type="ECO:0000256" key="3">
    <source>
        <dbReference type="ARBA" id="ARBA00023152"/>
    </source>
</evidence>
<dbReference type="GO" id="GO:0006096">
    <property type="term" value="P:glycolytic process"/>
    <property type="evidence" value="ECO:0007669"/>
    <property type="project" value="UniProtKB-KW"/>
</dbReference>
<name>A0A1F5TAG2_9BACT</name>
<proteinExistence type="inferred from homology"/>
<accession>A0A1F5TAG2</accession>
<dbReference type="EC" id="5.4.2.11" evidence="2"/>
<gene>
    <name evidence="7" type="ORF">A2482_05200</name>
</gene>
<evidence type="ECO:0000313" key="7">
    <source>
        <dbReference type="EMBL" id="OGF35763.1"/>
    </source>
</evidence>
<dbReference type="Pfam" id="PF00300">
    <property type="entry name" value="His_Phos_1"/>
    <property type="match status" value="1"/>
</dbReference>
<evidence type="ECO:0000256" key="2">
    <source>
        <dbReference type="ARBA" id="ARBA00012028"/>
    </source>
</evidence>
<protein>
    <recommendedName>
        <fullName evidence="2">phosphoglycerate mutase (2,3-diphosphoglycerate-dependent)</fullName>
        <ecNumber evidence="2">5.4.2.11</ecNumber>
    </recommendedName>
</protein>
<dbReference type="CDD" id="cd07067">
    <property type="entry name" value="HP_PGM_like"/>
    <property type="match status" value="1"/>
</dbReference>
<sequence>MMPIDLVLVRHGQSEGNLANQYSYAGDKRGFTEAFKARPSWTWRLTDKGVWQAEAAGVWIRANVWHREINEFVKKFDRSYVSFFLRAMETAGHLGLGGHWLQELYLRERDWGQLDVMSQQERLTDFAREMNRRERDGIFFAPPGGESMAQLCLRIDRVLHTLHRECSDMQVIIVCHAEVMRAFQLRLERMSLNRFTELMTSEVDTDKIFNGGIIHYTRRHPETGEIGKYMSWVRSVCSWDLTKYSNDWREIKRVNYTAAELLAVANEYPRIWGKPEYLKGENE</sequence>
<dbReference type="PANTHER" id="PTHR11931">
    <property type="entry name" value="PHOSPHOGLYCERATE MUTASE"/>
    <property type="match status" value="1"/>
</dbReference>
<evidence type="ECO:0000256" key="4">
    <source>
        <dbReference type="ARBA" id="ARBA00023235"/>
    </source>
</evidence>
<evidence type="ECO:0000313" key="8">
    <source>
        <dbReference type="Proteomes" id="UP000178656"/>
    </source>
</evidence>
<dbReference type="GO" id="GO:0004619">
    <property type="term" value="F:phosphoglycerate mutase activity"/>
    <property type="evidence" value="ECO:0007669"/>
    <property type="project" value="UniProtKB-EC"/>
</dbReference>
<dbReference type="InterPro" id="IPR013078">
    <property type="entry name" value="His_Pase_superF_clade-1"/>
</dbReference>
<feature type="binding site" evidence="6">
    <location>
        <begin position="10"/>
        <end position="17"/>
    </location>
    <ligand>
        <name>substrate</name>
    </ligand>
</feature>
<dbReference type="PROSITE" id="PS00175">
    <property type="entry name" value="PG_MUTASE"/>
    <property type="match status" value="1"/>
</dbReference>
<evidence type="ECO:0000256" key="6">
    <source>
        <dbReference type="PIRSR" id="PIRSR613078-2"/>
    </source>
</evidence>
<dbReference type="SMART" id="SM00855">
    <property type="entry name" value="PGAM"/>
    <property type="match status" value="1"/>
</dbReference>
<dbReference type="InterPro" id="IPR029033">
    <property type="entry name" value="His_PPase_superfam"/>
</dbReference>